<proteinExistence type="predicted"/>
<dbReference type="InterPro" id="IPR026505">
    <property type="entry name" value="Solute_c_fam_35_mem_F3/F4"/>
</dbReference>
<dbReference type="InterPro" id="IPR037185">
    <property type="entry name" value="EmrE-like"/>
</dbReference>
<feature type="transmembrane region" description="Helical" evidence="1">
    <location>
        <begin position="211"/>
        <end position="232"/>
    </location>
</feature>
<name>A0A1X7V0J9_AMPQE</name>
<dbReference type="OrthoDB" id="10041630at2759"/>
<evidence type="ECO:0000313" key="3">
    <source>
        <dbReference type="Proteomes" id="UP000007879"/>
    </source>
</evidence>
<evidence type="ECO:0000256" key="1">
    <source>
        <dbReference type="SAM" id="Phobius"/>
    </source>
</evidence>
<feature type="transmembrane region" description="Helical" evidence="1">
    <location>
        <begin position="171"/>
        <end position="191"/>
    </location>
</feature>
<keyword evidence="1" id="KW-0472">Membrane</keyword>
<evidence type="ECO:0000313" key="2">
    <source>
        <dbReference type="EnsemblMetazoa" id="Aqu2.1.33476_001"/>
    </source>
</evidence>
<dbReference type="EnsemblMetazoa" id="Aqu2.1.33476_001">
    <property type="protein sequence ID" value="Aqu2.1.33476_001"/>
    <property type="gene ID" value="Aqu2.1.33476"/>
</dbReference>
<dbReference type="KEGG" id="aqu:105312556"/>
<feature type="transmembrane region" description="Helical" evidence="1">
    <location>
        <begin position="83"/>
        <end position="103"/>
    </location>
</feature>
<dbReference type="EnsemblMetazoa" id="XM_019995792.1">
    <property type="protein sequence ID" value="XP_019851351.1"/>
    <property type="gene ID" value="LOC105312556"/>
</dbReference>
<keyword evidence="1" id="KW-0812">Transmembrane</keyword>
<keyword evidence="3" id="KW-1185">Reference proteome</keyword>
<gene>
    <name evidence="2" type="primary">105312556</name>
</gene>
<feature type="transmembrane region" description="Helical" evidence="1">
    <location>
        <begin position="297"/>
        <end position="318"/>
    </location>
</feature>
<accession>A0A1X7V0J9</accession>
<protein>
    <submittedName>
        <fullName evidence="2">Uncharacterized protein</fullName>
    </submittedName>
</protein>
<dbReference type="PANTHER" id="PTHR19346:SF4">
    <property type="entry name" value="SUGAR PHOSPHATE TRANSPORTER DOMAIN-CONTAINING PROTEIN"/>
    <property type="match status" value="1"/>
</dbReference>
<organism evidence="2">
    <name type="scientific">Amphimedon queenslandica</name>
    <name type="common">Sponge</name>
    <dbReference type="NCBI Taxonomy" id="400682"/>
    <lineage>
        <taxon>Eukaryota</taxon>
        <taxon>Metazoa</taxon>
        <taxon>Porifera</taxon>
        <taxon>Demospongiae</taxon>
        <taxon>Heteroscleromorpha</taxon>
        <taxon>Haplosclerida</taxon>
        <taxon>Niphatidae</taxon>
        <taxon>Amphimedon</taxon>
    </lineage>
</organism>
<feature type="transmembrane region" description="Helical" evidence="1">
    <location>
        <begin position="44"/>
        <end position="62"/>
    </location>
</feature>
<dbReference type="PANTHER" id="PTHR19346">
    <property type="entry name" value="SUGAR PHOSPHATE TRANSPORTER DOMAIN-CONTAINING PROTEIN"/>
    <property type="match status" value="1"/>
</dbReference>
<dbReference type="AlphaFoldDB" id="A0A1X7V0J9"/>
<reference evidence="2" key="2">
    <citation type="submission" date="2017-05" db="UniProtKB">
        <authorList>
            <consortium name="EnsemblMetazoa"/>
        </authorList>
    </citation>
    <scope>IDENTIFICATION</scope>
</reference>
<dbReference type="Proteomes" id="UP000007879">
    <property type="component" value="Unassembled WGS sequence"/>
</dbReference>
<dbReference type="InParanoid" id="A0A1X7V0J9"/>
<dbReference type="SUPFAM" id="SSF103481">
    <property type="entry name" value="Multidrug resistance efflux transporter EmrE"/>
    <property type="match status" value="1"/>
</dbReference>
<feature type="transmembrane region" description="Helical" evidence="1">
    <location>
        <begin position="272"/>
        <end position="291"/>
    </location>
</feature>
<feature type="transmembrane region" description="Helical" evidence="1">
    <location>
        <begin position="140"/>
        <end position="159"/>
    </location>
</feature>
<sequence length="381" mass="42931">MSGSTSWIRFAGAFLCIGLAVTTWVVMAVTLQGLFKSYPQSYFMVYWIHSWYAVMYVAWKTWREFPGNLKCNRAGDGSLTWKRALWSSAVVSVTSLLSAYFWYLSLPQTSVPANVAIYQSAVAFTFILSVPLLRESVTVVKILAVSFSITGVALVSVYSERDKSGPVHQSVLGYVYLVTSTILYALMEVLFKKLASFKDDPASGYNGMRMVGLMGIHTVLWMWPPLIVLHYSNVEPFHWPSKDILYQILYNTVLDVTFNASLFICVALSSPLFATVGTVTAIPASVIVDYIRNRRSSFPLVYVGMMMIIVGFTGFVLSEFMHIKRDKREADKIARDNISIASDYYSADDKYASINAIPSNETDSLLEKRVNWRNNVFKYIL</sequence>
<reference evidence="3" key="1">
    <citation type="journal article" date="2010" name="Nature">
        <title>The Amphimedon queenslandica genome and the evolution of animal complexity.</title>
        <authorList>
            <person name="Srivastava M."/>
            <person name="Simakov O."/>
            <person name="Chapman J."/>
            <person name="Fahey B."/>
            <person name="Gauthier M.E."/>
            <person name="Mitros T."/>
            <person name="Richards G.S."/>
            <person name="Conaco C."/>
            <person name="Dacre M."/>
            <person name="Hellsten U."/>
            <person name="Larroux C."/>
            <person name="Putnam N.H."/>
            <person name="Stanke M."/>
            <person name="Adamska M."/>
            <person name="Darling A."/>
            <person name="Degnan S.M."/>
            <person name="Oakley T.H."/>
            <person name="Plachetzki D.C."/>
            <person name="Zhai Y."/>
            <person name="Adamski M."/>
            <person name="Calcino A."/>
            <person name="Cummins S.F."/>
            <person name="Goodstein D.M."/>
            <person name="Harris C."/>
            <person name="Jackson D.J."/>
            <person name="Leys S.P."/>
            <person name="Shu S."/>
            <person name="Woodcroft B.J."/>
            <person name="Vervoort M."/>
            <person name="Kosik K.S."/>
            <person name="Manning G."/>
            <person name="Degnan B.M."/>
            <person name="Rokhsar D.S."/>
        </authorList>
    </citation>
    <scope>NUCLEOTIDE SEQUENCE [LARGE SCALE GENOMIC DNA]</scope>
</reference>
<keyword evidence="1" id="KW-1133">Transmembrane helix</keyword>